<evidence type="ECO:0000256" key="5">
    <source>
        <dbReference type="ARBA" id="ARBA00022777"/>
    </source>
</evidence>
<proteinExistence type="predicted"/>
<evidence type="ECO:0000259" key="8">
    <source>
        <dbReference type="PROSITE" id="PS50113"/>
    </source>
</evidence>
<evidence type="ECO:0000256" key="6">
    <source>
        <dbReference type="SAM" id="Coils"/>
    </source>
</evidence>
<dbReference type="InterPro" id="IPR003594">
    <property type="entry name" value="HATPase_dom"/>
</dbReference>
<feature type="coiled-coil region" evidence="6">
    <location>
        <begin position="9"/>
        <end position="80"/>
    </location>
</feature>
<dbReference type="PANTHER" id="PTHR42878">
    <property type="entry name" value="TWO-COMPONENT HISTIDINE KINASE"/>
    <property type="match status" value="1"/>
</dbReference>
<dbReference type="PROSITE" id="PS50109">
    <property type="entry name" value="HIS_KIN"/>
    <property type="match status" value="1"/>
</dbReference>
<dbReference type="SMART" id="SM00388">
    <property type="entry name" value="HisKA"/>
    <property type="match status" value="1"/>
</dbReference>
<dbReference type="GO" id="GO:0000155">
    <property type="term" value="F:phosphorelay sensor kinase activity"/>
    <property type="evidence" value="ECO:0007669"/>
    <property type="project" value="InterPro"/>
</dbReference>
<gene>
    <name evidence="9" type="ORF">XD40_0335</name>
</gene>
<dbReference type="InterPro" id="IPR003661">
    <property type="entry name" value="HisK_dim/P_dom"/>
</dbReference>
<keyword evidence="4" id="KW-0808">Transferase</keyword>
<reference evidence="10" key="1">
    <citation type="journal article" date="2015" name="MBio">
        <title>Genome-Resolved Metagenomic Analysis Reveals Roles for Candidate Phyla and Other Microbial Community Members in Biogeochemical Transformations in Oil Reservoirs.</title>
        <authorList>
            <person name="Hu P."/>
            <person name="Tom L."/>
            <person name="Singh A."/>
            <person name="Thomas B.C."/>
            <person name="Baker B.J."/>
            <person name="Piceno Y.M."/>
            <person name="Andersen G.L."/>
            <person name="Banfield J.F."/>
        </authorList>
    </citation>
    <scope>NUCLEOTIDE SEQUENCE [LARGE SCALE GENOMIC DNA]</scope>
</reference>
<dbReference type="Pfam" id="PF02518">
    <property type="entry name" value="HATPase_c"/>
    <property type="match status" value="1"/>
</dbReference>
<dbReference type="InterPro" id="IPR005467">
    <property type="entry name" value="His_kinase_dom"/>
</dbReference>
<dbReference type="Gene3D" id="3.30.565.10">
    <property type="entry name" value="Histidine kinase-like ATPase, C-terminal domain"/>
    <property type="match status" value="1"/>
</dbReference>
<dbReference type="GO" id="GO:0007234">
    <property type="term" value="P:osmosensory signaling via phosphorelay pathway"/>
    <property type="evidence" value="ECO:0007669"/>
    <property type="project" value="TreeGrafter"/>
</dbReference>
<evidence type="ECO:0000313" key="10">
    <source>
        <dbReference type="Proteomes" id="UP000054307"/>
    </source>
</evidence>
<dbReference type="InterPro" id="IPR004358">
    <property type="entry name" value="Sig_transdc_His_kin-like_C"/>
</dbReference>
<evidence type="ECO:0000256" key="3">
    <source>
        <dbReference type="ARBA" id="ARBA00022553"/>
    </source>
</evidence>
<dbReference type="PANTHER" id="PTHR42878:SF15">
    <property type="entry name" value="BACTERIOPHYTOCHROME"/>
    <property type="match status" value="1"/>
</dbReference>
<sequence>GAMIDITDRKMAEEKLKQTLEELRKANEELEAYVHAISHDLRAPLRNLQGYVSALVEDYGEKLEEDARFYLSRLKALTEKMDGLINDLLEYARVSKAKAEVRRVDLNLIVEDVLDYLKDEIRGKSAVIEIEKLPAVKGDRKLLFTVMLNLISNAIKFVEEGVRPEVKVWAEDVNGKVRVYVKDNGIGIPEEYHEKIFNIFERLHGEEVYPGTGVGLAIVKKAMEVMGGRYGVRSKPGEGSIFWIELERG</sequence>
<name>A0A101DF62_ARCFL</name>
<feature type="domain" description="Histidine kinase" evidence="7">
    <location>
        <begin position="36"/>
        <end position="249"/>
    </location>
</feature>
<dbReference type="CDD" id="cd00082">
    <property type="entry name" value="HisKA"/>
    <property type="match status" value="1"/>
</dbReference>
<dbReference type="GO" id="GO:0030295">
    <property type="term" value="F:protein kinase activator activity"/>
    <property type="evidence" value="ECO:0007669"/>
    <property type="project" value="TreeGrafter"/>
</dbReference>
<comment type="catalytic activity">
    <reaction evidence="1">
        <text>ATP + protein L-histidine = ADP + protein N-phospho-L-histidine.</text>
        <dbReference type="EC" id="2.7.13.3"/>
    </reaction>
</comment>
<dbReference type="Gene3D" id="1.10.287.130">
    <property type="match status" value="1"/>
</dbReference>
<evidence type="ECO:0000256" key="1">
    <source>
        <dbReference type="ARBA" id="ARBA00000085"/>
    </source>
</evidence>
<dbReference type="EC" id="2.7.13.3" evidence="2"/>
<dbReference type="InterPro" id="IPR050351">
    <property type="entry name" value="BphY/WalK/GraS-like"/>
</dbReference>
<keyword evidence="3" id="KW-0597">Phosphoprotein</keyword>
<comment type="caution">
    <text evidence="9">The sequence shown here is derived from an EMBL/GenBank/DDBJ whole genome shotgun (WGS) entry which is preliminary data.</text>
</comment>
<evidence type="ECO:0000259" key="7">
    <source>
        <dbReference type="PROSITE" id="PS50109"/>
    </source>
</evidence>
<dbReference type="InterPro" id="IPR036097">
    <property type="entry name" value="HisK_dim/P_sf"/>
</dbReference>
<dbReference type="SMART" id="SM00387">
    <property type="entry name" value="HATPase_c"/>
    <property type="match status" value="1"/>
</dbReference>
<dbReference type="PRINTS" id="PR00344">
    <property type="entry name" value="BCTRLSENSOR"/>
</dbReference>
<evidence type="ECO:0000313" key="9">
    <source>
        <dbReference type="EMBL" id="KUJ94399.1"/>
    </source>
</evidence>
<keyword evidence="6" id="KW-0175">Coiled coil</keyword>
<accession>A0A101DF62</accession>
<dbReference type="InterPro" id="IPR000700">
    <property type="entry name" value="PAS-assoc_C"/>
</dbReference>
<dbReference type="PROSITE" id="PS50113">
    <property type="entry name" value="PAC"/>
    <property type="match status" value="1"/>
</dbReference>
<organism evidence="9 10">
    <name type="scientific">Archaeoglobus fulgidus</name>
    <dbReference type="NCBI Taxonomy" id="2234"/>
    <lineage>
        <taxon>Archaea</taxon>
        <taxon>Methanobacteriati</taxon>
        <taxon>Methanobacteriota</taxon>
        <taxon>Archaeoglobi</taxon>
        <taxon>Archaeoglobales</taxon>
        <taxon>Archaeoglobaceae</taxon>
        <taxon>Archaeoglobus</taxon>
    </lineage>
</organism>
<feature type="non-terminal residue" evidence="9">
    <location>
        <position position="1"/>
    </location>
</feature>
<dbReference type="AlphaFoldDB" id="A0A101DF62"/>
<keyword evidence="5 9" id="KW-0418">Kinase</keyword>
<dbReference type="Proteomes" id="UP000054307">
    <property type="component" value="Unassembled WGS sequence"/>
</dbReference>
<feature type="domain" description="PAC" evidence="8">
    <location>
        <begin position="1"/>
        <end position="18"/>
    </location>
</feature>
<dbReference type="FunFam" id="3.30.565.10:FF:000006">
    <property type="entry name" value="Sensor histidine kinase WalK"/>
    <property type="match status" value="1"/>
</dbReference>
<dbReference type="SUPFAM" id="SSF55874">
    <property type="entry name" value="ATPase domain of HSP90 chaperone/DNA topoisomerase II/histidine kinase"/>
    <property type="match status" value="1"/>
</dbReference>
<dbReference type="SUPFAM" id="SSF47384">
    <property type="entry name" value="Homodimeric domain of signal transducing histidine kinase"/>
    <property type="match status" value="1"/>
</dbReference>
<dbReference type="PATRIC" id="fig|2234.6.peg.180"/>
<dbReference type="GO" id="GO:0000156">
    <property type="term" value="F:phosphorelay response regulator activity"/>
    <property type="evidence" value="ECO:0007669"/>
    <property type="project" value="TreeGrafter"/>
</dbReference>
<dbReference type="EMBL" id="LGEQ01000004">
    <property type="protein sequence ID" value="KUJ94399.1"/>
    <property type="molecule type" value="Genomic_DNA"/>
</dbReference>
<evidence type="ECO:0000256" key="2">
    <source>
        <dbReference type="ARBA" id="ARBA00012438"/>
    </source>
</evidence>
<evidence type="ECO:0000256" key="4">
    <source>
        <dbReference type="ARBA" id="ARBA00022679"/>
    </source>
</evidence>
<dbReference type="InterPro" id="IPR036890">
    <property type="entry name" value="HATPase_C_sf"/>
</dbReference>
<dbReference type="Pfam" id="PF00512">
    <property type="entry name" value="HisKA"/>
    <property type="match status" value="1"/>
</dbReference>
<protein>
    <recommendedName>
        <fullName evidence="2">histidine kinase</fullName>
        <ecNumber evidence="2">2.7.13.3</ecNumber>
    </recommendedName>
</protein>